<keyword evidence="5" id="KW-0539">Nucleus</keyword>
<dbReference type="AlphaFoldDB" id="A0A4T0X1B4"/>
<evidence type="ECO:0000256" key="3">
    <source>
        <dbReference type="ARBA" id="ARBA00022771"/>
    </source>
</evidence>
<organism evidence="7 8">
    <name type="scientific">Pichia inconspicua</name>
    <dbReference type="NCBI Taxonomy" id="52247"/>
    <lineage>
        <taxon>Eukaryota</taxon>
        <taxon>Fungi</taxon>
        <taxon>Dikarya</taxon>
        <taxon>Ascomycota</taxon>
        <taxon>Saccharomycotina</taxon>
        <taxon>Pichiomycetes</taxon>
        <taxon>Pichiales</taxon>
        <taxon>Pichiaceae</taxon>
        <taxon>Pichia</taxon>
    </lineage>
</organism>
<proteinExistence type="predicted"/>
<dbReference type="GO" id="GO:0005681">
    <property type="term" value="C:spliceosomal complex"/>
    <property type="evidence" value="ECO:0007669"/>
    <property type="project" value="InterPro"/>
</dbReference>
<dbReference type="InterPro" id="IPR051421">
    <property type="entry name" value="RNA_Proc_DNA_Dmg_Regulator"/>
</dbReference>
<protein>
    <recommendedName>
        <fullName evidence="6">C2H2-type domain-containing protein</fullName>
    </recommendedName>
</protein>
<dbReference type="InterPro" id="IPR013087">
    <property type="entry name" value="Znf_C2H2_type"/>
</dbReference>
<comment type="caution">
    <text evidence="7">The sequence shown here is derived from an EMBL/GenBank/DDBJ whole genome shotgun (WGS) entry which is preliminary data.</text>
</comment>
<dbReference type="GO" id="GO:0003723">
    <property type="term" value="F:RNA binding"/>
    <property type="evidence" value="ECO:0007669"/>
    <property type="project" value="InterPro"/>
</dbReference>
<dbReference type="Gene3D" id="3.30.160.60">
    <property type="entry name" value="Classic Zinc Finger"/>
    <property type="match status" value="1"/>
</dbReference>
<dbReference type="Proteomes" id="UP000307173">
    <property type="component" value="Unassembled WGS sequence"/>
</dbReference>
<dbReference type="SMART" id="SM00355">
    <property type="entry name" value="ZnF_C2H2"/>
    <property type="match status" value="2"/>
</dbReference>
<evidence type="ECO:0000313" key="8">
    <source>
        <dbReference type="Proteomes" id="UP000307173"/>
    </source>
</evidence>
<evidence type="ECO:0000256" key="1">
    <source>
        <dbReference type="ARBA" id="ARBA00004123"/>
    </source>
</evidence>
<sequence length="543" mass="63751">MHTSLEDKRRLLEDLELLDYAITKRIRLNSKVYQPDDPKMNHHILTENCLVSEACTKLQQHEIKKLFNKYQTERLELVKLLSDDDAILRDLKDLKDPKFEEGDFSSFLTICQSEIGVSEKDDCSEDHDIYDLFSSNNNYKEIKRNIENLENPVSKRTHWVENRTKSRRKLEKSILKSERYNVLSSYTSDLNLSVLFTPAEIFGSQLDLKAAYRQWLSLPRQNRFPLDSIPKYRHYLNQIKKRDETIEFDSPQYSLYLKELLSYLESYIQRSHPLEEHQSEIESTSQFECPELFCLACNKLFSKDSVYHSHLQGRKHLNASKKHMLILQMESKIATLFSKAEHLKIQLENTIHDTEREELLTVRERELEKQDESKTNKSTLTDTAPLSLFYGSDWKLISQKLNQDINDEDSSDEELDEKLTNPLNIPLGLDGRPIPFWLYKLKGLKYEFDCEICKSKFKGRGTFIKHFKDENHINGLRELGVERDFHDFRDLSKVEEVTTLLATIKAKTRNEAQFLDDSLQVEDDQGNAMSKKVYDQLSKQGLL</sequence>
<evidence type="ECO:0000256" key="4">
    <source>
        <dbReference type="ARBA" id="ARBA00022833"/>
    </source>
</evidence>
<evidence type="ECO:0000259" key="6">
    <source>
        <dbReference type="PROSITE" id="PS00028"/>
    </source>
</evidence>
<dbReference type="SMART" id="SM00451">
    <property type="entry name" value="ZnF_U1"/>
    <property type="match status" value="2"/>
</dbReference>
<dbReference type="InterPro" id="IPR022755">
    <property type="entry name" value="Znf_C2H2_jaz"/>
</dbReference>
<keyword evidence="3" id="KW-0863">Zinc-finger</keyword>
<dbReference type="PROSITE" id="PS00028">
    <property type="entry name" value="ZINC_FINGER_C2H2_1"/>
    <property type="match status" value="2"/>
</dbReference>
<dbReference type="SUPFAM" id="SSF57667">
    <property type="entry name" value="beta-beta-alpha zinc fingers"/>
    <property type="match status" value="1"/>
</dbReference>
<accession>A0A4T0X1B4</accession>
<dbReference type="PANTHER" id="PTHR12786">
    <property type="entry name" value="SPLICING FACTOR SF3A-RELATED"/>
    <property type="match status" value="1"/>
</dbReference>
<dbReference type="InterPro" id="IPR003604">
    <property type="entry name" value="Matrin/U1-like-C_Znf_C2H2"/>
</dbReference>
<gene>
    <name evidence="7" type="ORF">CANINC_003022</name>
</gene>
<dbReference type="EMBL" id="SELW01000505">
    <property type="protein sequence ID" value="TID24623.1"/>
    <property type="molecule type" value="Genomic_DNA"/>
</dbReference>
<dbReference type="InterPro" id="IPR036236">
    <property type="entry name" value="Znf_C2H2_sf"/>
</dbReference>
<name>A0A4T0X1B4_9ASCO</name>
<keyword evidence="2" id="KW-0479">Metal-binding</keyword>
<evidence type="ECO:0000256" key="2">
    <source>
        <dbReference type="ARBA" id="ARBA00022723"/>
    </source>
</evidence>
<dbReference type="Pfam" id="PF11931">
    <property type="entry name" value="SF3a60_Prp9_C"/>
    <property type="match status" value="1"/>
</dbReference>
<dbReference type="STRING" id="52247.A0A4T0X1B4"/>
<evidence type="ECO:0000256" key="5">
    <source>
        <dbReference type="ARBA" id="ARBA00023242"/>
    </source>
</evidence>
<reference evidence="7 8" key="1">
    <citation type="journal article" date="2019" name="Front. Genet.">
        <title>Whole-Genome Sequencing of the Opportunistic Yeast Pathogen Candida inconspicua Uncovers Its Hybrid Origin.</title>
        <authorList>
            <person name="Mixao V."/>
            <person name="Hansen A.P."/>
            <person name="Saus E."/>
            <person name="Boekhout T."/>
            <person name="Lass-Florl C."/>
            <person name="Gabaldon T."/>
        </authorList>
    </citation>
    <scope>NUCLEOTIDE SEQUENCE [LARGE SCALE GENOMIC DNA]</scope>
    <source>
        <strain evidence="7 8">CBS 180</strain>
    </source>
</reference>
<feature type="domain" description="C2H2-type" evidence="6">
    <location>
        <begin position="294"/>
        <end position="316"/>
    </location>
</feature>
<evidence type="ECO:0000313" key="7">
    <source>
        <dbReference type="EMBL" id="TID24623.1"/>
    </source>
</evidence>
<dbReference type="Pfam" id="PF12171">
    <property type="entry name" value="zf-C2H2_jaz"/>
    <property type="match status" value="1"/>
</dbReference>
<keyword evidence="8" id="KW-1185">Reference proteome</keyword>
<keyword evidence="4" id="KW-0862">Zinc</keyword>
<dbReference type="OrthoDB" id="2160351at2759"/>
<dbReference type="GO" id="GO:0008270">
    <property type="term" value="F:zinc ion binding"/>
    <property type="evidence" value="ECO:0007669"/>
    <property type="project" value="UniProtKB-KW"/>
</dbReference>
<dbReference type="PANTHER" id="PTHR12786:SF2">
    <property type="entry name" value="SPLICING FACTOR 3A SUBUNIT 3"/>
    <property type="match status" value="1"/>
</dbReference>
<dbReference type="InterPro" id="IPR024598">
    <property type="entry name" value="SF3a60/Prp9_C"/>
</dbReference>
<comment type="subcellular location">
    <subcellularLocation>
        <location evidence="1">Nucleus</location>
    </subcellularLocation>
</comment>
<dbReference type="GO" id="GO:0000398">
    <property type="term" value="P:mRNA splicing, via spliceosome"/>
    <property type="evidence" value="ECO:0007669"/>
    <property type="project" value="InterPro"/>
</dbReference>
<feature type="domain" description="C2H2-type" evidence="6">
    <location>
        <begin position="450"/>
        <end position="472"/>
    </location>
</feature>